<dbReference type="GO" id="GO:0008783">
    <property type="term" value="F:agmatinase activity"/>
    <property type="evidence" value="ECO:0007669"/>
    <property type="project" value="TreeGrafter"/>
</dbReference>
<evidence type="ECO:0000256" key="2">
    <source>
        <dbReference type="ARBA" id="ARBA00022801"/>
    </source>
</evidence>
<dbReference type="PANTHER" id="PTHR11358:SF26">
    <property type="entry name" value="GUANIDINO ACID HYDROLASE, MITOCHONDRIAL"/>
    <property type="match status" value="1"/>
</dbReference>
<dbReference type="Gene3D" id="3.40.800.10">
    <property type="entry name" value="Ureohydrolase domain"/>
    <property type="match status" value="1"/>
</dbReference>
<dbReference type="SUPFAM" id="SSF52768">
    <property type="entry name" value="Arginase/deacetylase"/>
    <property type="match status" value="1"/>
</dbReference>
<dbReference type="RefSeq" id="WP_111269229.1">
    <property type="nucleotide sequence ID" value="NZ_QKWW01000016.1"/>
</dbReference>
<keyword evidence="2" id="KW-0378">Hydrolase</keyword>
<name>A0A2W6NLJ2_9BACL</name>
<comment type="caution">
    <text evidence="4">The sequence shown here is derived from an EMBL/GenBank/DDBJ whole genome shotgun (WGS) entry which is preliminary data.</text>
</comment>
<proteinExistence type="inferred from homology"/>
<dbReference type="InterPro" id="IPR023696">
    <property type="entry name" value="Ureohydrolase_dom_sf"/>
</dbReference>
<accession>A0A2W6NLJ2</accession>
<sequence>MKTSEPAYLIRRIADTWIAADETFSQFYELEHAEELEPRRPPELPGVESAQAPFFLYRPLSGHEVPRLALLGIPYSGGTSIRQSSVGEFVHALREESWKKVIYPSLSQDGNSSLYDIGNGKKLLKTASIQDWGTCMMGEQSLDGHPPIEGETLYPYQRGLEAALHQAMHQQTRLCCIGGDHSITYEVLRRMSEISGNRTMLVQFDAHHDCGIDAIYQENPSHSNFVRHLLEQGTVAAVVQIGLRGLRSAEQMYRHPGLIQIPAEQMNPDRVSQVLNEVRQRYGADSAYLTFDLDSLDPGSFPYVDFPIAGGPTWQNIRDCVTAALEVPILYQGMDMVEGQGVQADHGIPGHYEMALRMLVYMLDGMERNQRHHSMLACPDTQDEEVLSEAGVFGNSHRREV</sequence>
<comment type="similarity">
    <text evidence="3">Belongs to the arginase family.</text>
</comment>
<dbReference type="GO" id="GO:0046872">
    <property type="term" value="F:metal ion binding"/>
    <property type="evidence" value="ECO:0007669"/>
    <property type="project" value="UniProtKB-KW"/>
</dbReference>
<gene>
    <name evidence="4" type="ORF">DN757_05305</name>
</gene>
<dbReference type="GO" id="GO:0033389">
    <property type="term" value="P:putrescine biosynthetic process from arginine, via agmatine"/>
    <property type="evidence" value="ECO:0007669"/>
    <property type="project" value="TreeGrafter"/>
</dbReference>
<protein>
    <recommendedName>
        <fullName evidence="6">Agmatinase</fullName>
    </recommendedName>
</protein>
<dbReference type="PANTHER" id="PTHR11358">
    <property type="entry name" value="ARGINASE/AGMATINASE"/>
    <property type="match status" value="1"/>
</dbReference>
<organism evidence="4 5">
    <name type="scientific">Paenibacillus silvae</name>
    <dbReference type="NCBI Taxonomy" id="1325358"/>
    <lineage>
        <taxon>Bacteria</taxon>
        <taxon>Bacillati</taxon>
        <taxon>Bacillota</taxon>
        <taxon>Bacilli</taxon>
        <taxon>Bacillales</taxon>
        <taxon>Paenibacillaceae</taxon>
        <taxon>Paenibacillus</taxon>
    </lineage>
</organism>
<dbReference type="Proteomes" id="UP000249204">
    <property type="component" value="Unassembled WGS sequence"/>
</dbReference>
<dbReference type="Pfam" id="PF00491">
    <property type="entry name" value="Arginase"/>
    <property type="match status" value="1"/>
</dbReference>
<dbReference type="InterPro" id="IPR006035">
    <property type="entry name" value="Ureohydrolase"/>
</dbReference>
<dbReference type="EMBL" id="QKWW01000016">
    <property type="protein sequence ID" value="PZT56669.1"/>
    <property type="molecule type" value="Genomic_DNA"/>
</dbReference>
<keyword evidence="1" id="KW-0479">Metal-binding</keyword>
<dbReference type="PROSITE" id="PS51409">
    <property type="entry name" value="ARGINASE_2"/>
    <property type="match status" value="1"/>
</dbReference>
<reference evidence="4 5" key="1">
    <citation type="submission" date="2018-06" db="EMBL/GenBank/DDBJ databases">
        <title>Isolation of heavy metals resistant Paenibacillus silvae NC2 from Gold-Copper mine in ZiJin, China.</title>
        <authorList>
            <person name="Xu J."/>
            <person name="Mazhar H.S."/>
            <person name="Rensing C."/>
        </authorList>
    </citation>
    <scope>NUCLEOTIDE SEQUENCE [LARGE SCALE GENOMIC DNA]</scope>
    <source>
        <strain evidence="4 5">NC2</strain>
    </source>
</reference>
<evidence type="ECO:0000313" key="4">
    <source>
        <dbReference type="EMBL" id="PZT56669.1"/>
    </source>
</evidence>
<evidence type="ECO:0000256" key="1">
    <source>
        <dbReference type="ARBA" id="ARBA00022723"/>
    </source>
</evidence>
<evidence type="ECO:0008006" key="6">
    <source>
        <dbReference type="Google" id="ProtNLM"/>
    </source>
</evidence>
<evidence type="ECO:0000256" key="3">
    <source>
        <dbReference type="PROSITE-ProRule" id="PRU00742"/>
    </source>
</evidence>
<dbReference type="AlphaFoldDB" id="A0A2W6NLJ2"/>
<evidence type="ECO:0000313" key="5">
    <source>
        <dbReference type="Proteomes" id="UP000249204"/>
    </source>
</evidence>